<dbReference type="SUPFAM" id="SSF50475">
    <property type="entry name" value="FMN-binding split barrel"/>
    <property type="match status" value="1"/>
</dbReference>
<dbReference type="Gene3D" id="2.30.110.10">
    <property type="entry name" value="Electron Transport, Fmn-binding Protein, Chain A"/>
    <property type="match status" value="1"/>
</dbReference>
<dbReference type="Pfam" id="PF01613">
    <property type="entry name" value="Flavin_Reduct"/>
    <property type="match status" value="1"/>
</dbReference>
<name>A0AAX3LM02_9RHOB</name>
<sequence>MFYRPEDGHGLPHNPFNAIISPRPIGWISTRDGAGRDNLAPYSFFNAVAYMPPQVMFASTSAKEDVDGTKDSVANIRETGVFCVNVVEYAARDVMNVSSTMLPHGEDEFARAGIDKAECEQIACARVANAPASLECKLTQIVQLPGEANFAVFGEVVGVHMRDDCVVDGRFDVTRFQPLSRLGYRDYTVVRDVFELKRPDD</sequence>
<gene>
    <name evidence="2" type="ORF">PL336_12680</name>
</gene>
<dbReference type="SMART" id="SM00903">
    <property type="entry name" value="Flavin_Reduct"/>
    <property type="match status" value="1"/>
</dbReference>
<dbReference type="InterPro" id="IPR012349">
    <property type="entry name" value="Split_barrel_FMN-bd"/>
</dbReference>
<dbReference type="Proteomes" id="UP001210770">
    <property type="component" value="Chromosome"/>
</dbReference>
<protein>
    <submittedName>
        <fullName evidence="2">Flavin reductase family protein</fullName>
    </submittedName>
</protein>
<evidence type="ECO:0000313" key="2">
    <source>
        <dbReference type="EMBL" id="WCE69649.1"/>
    </source>
</evidence>
<dbReference type="PANTHER" id="PTHR43812:SF2">
    <property type="entry name" value="FLAVIN REDUCTASE LIKE DOMAIN-CONTAINING PROTEIN"/>
    <property type="match status" value="1"/>
</dbReference>
<dbReference type="AlphaFoldDB" id="A0AAX3LM02"/>
<evidence type="ECO:0000259" key="1">
    <source>
        <dbReference type="SMART" id="SM00903"/>
    </source>
</evidence>
<dbReference type="GO" id="GO:0010181">
    <property type="term" value="F:FMN binding"/>
    <property type="evidence" value="ECO:0007669"/>
    <property type="project" value="InterPro"/>
</dbReference>
<dbReference type="InterPro" id="IPR002563">
    <property type="entry name" value="Flavin_Rdtase-like_dom"/>
</dbReference>
<accession>A0AAX3LM02</accession>
<organism evidence="2 3">
    <name type="scientific">Sulfitobacter faviae</name>
    <dbReference type="NCBI Taxonomy" id="1775881"/>
    <lineage>
        <taxon>Bacteria</taxon>
        <taxon>Pseudomonadati</taxon>
        <taxon>Pseudomonadota</taxon>
        <taxon>Alphaproteobacteria</taxon>
        <taxon>Rhodobacterales</taxon>
        <taxon>Roseobacteraceae</taxon>
        <taxon>Sulfitobacter</taxon>
    </lineage>
</organism>
<proteinExistence type="predicted"/>
<dbReference type="EMBL" id="CP116423">
    <property type="protein sequence ID" value="WCE69649.1"/>
    <property type="molecule type" value="Genomic_DNA"/>
</dbReference>
<dbReference type="PANTHER" id="PTHR43812">
    <property type="entry name" value="BLR2425 PROTEIN"/>
    <property type="match status" value="1"/>
</dbReference>
<dbReference type="GO" id="GO:0016646">
    <property type="term" value="F:oxidoreductase activity, acting on the CH-NH group of donors, NAD or NADP as acceptor"/>
    <property type="evidence" value="ECO:0007669"/>
    <property type="project" value="UniProtKB-ARBA"/>
</dbReference>
<dbReference type="RefSeq" id="WP_271688009.1">
    <property type="nucleotide sequence ID" value="NZ_CP116423.1"/>
</dbReference>
<reference evidence="2" key="1">
    <citation type="submission" date="2023-01" db="EMBL/GenBank/DDBJ databases">
        <title>Comparative genomic analysis of cold water coral derived Sulfitobacter faviae: insights into their metabolism and habitat adaptation.</title>
        <authorList>
            <person name="Guo Y."/>
            <person name="Lin S."/>
            <person name="Huang Z."/>
            <person name="Tang K."/>
            <person name="Wang X."/>
        </authorList>
    </citation>
    <scope>NUCLEOTIDE SEQUENCE</scope>
    <source>
        <strain evidence="2">SCSIO W_1865</strain>
    </source>
</reference>
<feature type="domain" description="Flavin reductase like" evidence="1">
    <location>
        <begin position="20"/>
        <end position="173"/>
    </location>
</feature>
<evidence type="ECO:0000313" key="3">
    <source>
        <dbReference type="Proteomes" id="UP001210770"/>
    </source>
</evidence>